<dbReference type="PANTHER" id="PTHR18964:SF149">
    <property type="entry name" value="BIFUNCTIONAL UDP-N-ACETYLGLUCOSAMINE 2-EPIMERASE_N-ACETYLMANNOSAMINE KINASE"/>
    <property type="match status" value="1"/>
</dbReference>
<dbReference type="Pfam" id="PF00480">
    <property type="entry name" value="ROK"/>
    <property type="match status" value="1"/>
</dbReference>
<keyword evidence="3" id="KW-1185">Reference proteome</keyword>
<evidence type="ECO:0000313" key="2">
    <source>
        <dbReference type="EMBL" id="TWD16900.1"/>
    </source>
</evidence>
<evidence type="ECO:0000256" key="1">
    <source>
        <dbReference type="ARBA" id="ARBA00006479"/>
    </source>
</evidence>
<dbReference type="SUPFAM" id="SSF53067">
    <property type="entry name" value="Actin-like ATPase domain"/>
    <property type="match status" value="1"/>
</dbReference>
<protein>
    <submittedName>
        <fullName evidence="2">Glucokinase</fullName>
    </submittedName>
</protein>
<proteinExistence type="inferred from homology"/>
<gene>
    <name evidence="2" type="ORF">FB557_0446</name>
</gene>
<comment type="caution">
    <text evidence="2">The sequence shown here is derived from an EMBL/GenBank/DDBJ whole genome shotgun (WGS) entry which is preliminary data.</text>
</comment>
<dbReference type="PANTHER" id="PTHR18964">
    <property type="entry name" value="ROK (REPRESSOR, ORF, KINASE) FAMILY"/>
    <property type="match status" value="1"/>
</dbReference>
<dbReference type="InterPro" id="IPR000600">
    <property type="entry name" value="ROK"/>
</dbReference>
<dbReference type="GO" id="GO:0016301">
    <property type="term" value="F:kinase activity"/>
    <property type="evidence" value="ECO:0007669"/>
    <property type="project" value="UniProtKB-KW"/>
</dbReference>
<evidence type="ECO:0000313" key="3">
    <source>
        <dbReference type="Proteomes" id="UP000315628"/>
    </source>
</evidence>
<accession>A0A560WH63</accession>
<comment type="similarity">
    <text evidence="1">Belongs to the ROK (NagC/XylR) family.</text>
</comment>
<dbReference type="EMBL" id="VIUW01000001">
    <property type="protein sequence ID" value="TWD16900.1"/>
    <property type="molecule type" value="Genomic_DNA"/>
</dbReference>
<dbReference type="Proteomes" id="UP000315628">
    <property type="component" value="Unassembled WGS sequence"/>
</dbReference>
<dbReference type="Gene3D" id="3.30.420.40">
    <property type="match status" value="2"/>
</dbReference>
<sequence>MSGPRAVGIDVGGTRIKAVLMTGSGDVLEATVRPTPARPGPELGTIAGELRAELEAATGHSADALAVVVPGLFEDRAGIARWSANLGWRDLALTELLAGSLDIPVASGHDVRAGLLAEHRFGAAREVDDVLFLPLGTGIASAHMTGGVVTAGSPWTGEVGHVVIRPDGRECGCGARGCLEAEASAAALGRIWSEVEGEPRDAEDLAVAVRAGDDRAKGVWSEAVDALALVLSPAVAAAGTRLVLLGGGLALAGDLLADPLHRALSARLPGRSELSVRVAELGDRAGALGAACLALDLLTEVES</sequence>
<keyword evidence="2" id="KW-0418">Kinase</keyword>
<dbReference type="InterPro" id="IPR043129">
    <property type="entry name" value="ATPase_NBD"/>
</dbReference>
<name>A0A560WH63_9MICO</name>
<reference evidence="2 3" key="1">
    <citation type="submission" date="2019-06" db="EMBL/GenBank/DDBJ databases">
        <title>Sequencing the genomes of 1000 actinobacteria strains.</title>
        <authorList>
            <person name="Klenk H.-P."/>
        </authorList>
    </citation>
    <scope>NUCLEOTIDE SEQUENCE [LARGE SCALE GENOMIC DNA]</scope>
    <source>
        <strain evidence="2 3">DSM 18935</strain>
    </source>
</reference>
<organism evidence="2 3">
    <name type="scientific">Marihabitans asiaticum</name>
    <dbReference type="NCBI Taxonomy" id="415218"/>
    <lineage>
        <taxon>Bacteria</taxon>
        <taxon>Bacillati</taxon>
        <taxon>Actinomycetota</taxon>
        <taxon>Actinomycetes</taxon>
        <taxon>Micrococcales</taxon>
        <taxon>Intrasporangiaceae</taxon>
        <taxon>Marihabitans</taxon>
    </lineage>
</organism>
<dbReference type="RefSeq" id="WP_246074328.1">
    <property type="nucleotide sequence ID" value="NZ_BAAAYT010000002.1"/>
</dbReference>
<keyword evidence="2" id="KW-0808">Transferase</keyword>
<dbReference type="AlphaFoldDB" id="A0A560WH63"/>